<evidence type="ECO:0000256" key="1">
    <source>
        <dbReference type="SAM" id="MobiDB-lite"/>
    </source>
</evidence>
<organism evidence="2 3">
    <name type="scientific">Hohenbuehelia grisea</name>
    <dbReference type="NCBI Taxonomy" id="104357"/>
    <lineage>
        <taxon>Eukaryota</taxon>
        <taxon>Fungi</taxon>
        <taxon>Dikarya</taxon>
        <taxon>Basidiomycota</taxon>
        <taxon>Agaricomycotina</taxon>
        <taxon>Agaricomycetes</taxon>
        <taxon>Agaricomycetidae</taxon>
        <taxon>Agaricales</taxon>
        <taxon>Pleurotineae</taxon>
        <taxon>Pleurotaceae</taxon>
        <taxon>Hohenbuehelia</taxon>
    </lineage>
</organism>
<protein>
    <submittedName>
        <fullName evidence="2">Uncharacterized protein</fullName>
    </submittedName>
</protein>
<dbReference type="Proteomes" id="UP001556367">
    <property type="component" value="Unassembled WGS sequence"/>
</dbReference>
<feature type="region of interest" description="Disordered" evidence="1">
    <location>
        <begin position="382"/>
        <end position="401"/>
    </location>
</feature>
<feature type="compositionally biased region" description="Low complexity" evidence="1">
    <location>
        <begin position="382"/>
        <end position="392"/>
    </location>
</feature>
<evidence type="ECO:0000313" key="3">
    <source>
        <dbReference type="Proteomes" id="UP001556367"/>
    </source>
</evidence>
<reference evidence="3" key="1">
    <citation type="submission" date="2024-06" db="EMBL/GenBank/DDBJ databases">
        <title>Multi-omics analyses provide insights into the biosynthesis of the anticancer antibiotic pleurotin in Hohenbuehelia grisea.</title>
        <authorList>
            <person name="Weaver J.A."/>
            <person name="Alberti F."/>
        </authorList>
    </citation>
    <scope>NUCLEOTIDE SEQUENCE [LARGE SCALE GENOMIC DNA]</scope>
    <source>
        <strain evidence="3">T-177</strain>
    </source>
</reference>
<keyword evidence="3" id="KW-1185">Reference proteome</keyword>
<gene>
    <name evidence="2" type="ORF">HGRIS_013633</name>
</gene>
<proteinExistence type="predicted"/>
<comment type="caution">
    <text evidence="2">The sequence shown here is derived from an EMBL/GenBank/DDBJ whole genome shotgun (WGS) entry which is preliminary data.</text>
</comment>
<accession>A0ABR3IWA6</accession>
<name>A0ABR3IWA6_9AGAR</name>
<evidence type="ECO:0000313" key="2">
    <source>
        <dbReference type="EMBL" id="KAL0947537.1"/>
    </source>
</evidence>
<feature type="region of interest" description="Disordered" evidence="1">
    <location>
        <begin position="1"/>
        <end position="31"/>
    </location>
</feature>
<sequence>MQSASHGLRGAARKPGLHLLGHTPPNKSSITRQRAIHIPPPFPHAAKQSASNIGSVPRVLSQARAALGRFVAHLTAPGLGSAGISGGHALSSSSRSGMHTNAARFNAQTSIKQGMSFPARVALSRPLHAPYLPRAPACPRSLTQVGLGTARNFSTGRPIFQHLVENVPIAGRAFYEADWEVKMQDERRVMFAKMKMEERRVKKTKAMMKAKAQTIDMQALQRADENSRKEQTKSTHATEFEHYFALPSTSAVTTYLLIPLAPTPTTRTPLAEYPEPHDGHLPLPAIGAMHASHSTHALRVSALFSRLDASNVWARGVTCSAYAHGAAGGLDTDSGLGGPSGVCTVLKVEFSGWTKAEVRGVIGESGTGWCVLDEVHHSARTHSSGSASLSSYEADDDDADSVLSGMTSEVASSDNGLGLMMLMPPESELDPSRSFVLPTLDFSSSFASAAASPLPSSRGLSDYASDFDAEADVWSDIDTGSDFDSVSELSSGPVLVAPPSENGYFNFGVGFSSAFTARASSQPNPAEPREDLF</sequence>
<dbReference type="EMBL" id="JASNQZ010000015">
    <property type="protein sequence ID" value="KAL0947537.1"/>
    <property type="molecule type" value="Genomic_DNA"/>
</dbReference>